<dbReference type="CDD" id="cd01557">
    <property type="entry name" value="BCAT_beta_family"/>
    <property type="match status" value="1"/>
</dbReference>
<dbReference type="GeneID" id="33313673"/>
<dbReference type="PANTHER" id="PTHR42743:SF11">
    <property type="entry name" value="AMINODEOXYCHORISMATE LYASE"/>
    <property type="match status" value="1"/>
</dbReference>
<keyword evidence="7 14" id="KW-0028">Amino-acid biosynthesis</keyword>
<comment type="similarity">
    <text evidence="5 14">Belongs to the class-IV pyridoxal-phosphate-dependent aminotransferase family.</text>
</comment>
<name>A0A218NLW1_9ARCH</name>
<dbReference type="InterPro" id="IPR005785">
    <property type="entry name" value="B_amino_transI"/>
</dbReference>
<evidence type="ECO:0000256" key="10">
    <source>
        <dbReference type="ARBA" id="ARBA00023304"/>
    </source>
</evidence>
<keyword evidence="9 14" id="KW-0663">Pyridoxal phosphate</keyword>
<dbReference type="UniPathway" id="UPA00048">
    <property type="reaction ID" value="UER00073"/>
</dbReference>
<evidence type="ECO:0000256" key="4">
    <source>
        <dbReference type="ARBA" id="ARBA00005072"/>
    </source>
</evidence>
<comment type="pathway">
    <text evidence="4 14">Amino-acid biosynthesis; L-leucine biosynthesis; L-leucine from 3-methyl-2-oxobutanoate: step 4/4.</text>
</comment>
<comment type="catalytic activity">
    <reaction evidence="12 14">
        <text>L-isoleucine + 2-oxoglutarate = (S)-3-methyl-2-oxopentanoate + L-glutamate</text>
        <dbReference type="Rhea" id="RHEA:24801"/>
        <dbReference type="ChEBI" id="CHEBI:16810"/>
        <dbReference type="ChEBI" id="CHEBI:29985"/>
        <dbReference type="ChEBI" id="CHEBI:35146"/>
        <dbReference type="ChEBI" id="CHEBI:58045"/>
        <dbReference type="EC" id="2.6.1.42"/>
    </reaction>
</comment>
<comment type="function">
    <text evidence="14">Acts on leucine, isoleucine and valine.</text>
</comment>
<evidence type="ECO:0000256" key="1">
    <source>
        <dbReference type="ARBA" id="ARBA00001933"/>
    </source>
</evidence>
<dbReference type="KEGG" id="marh:Mia14_0113"/>
<dbReference type="FunFam" id="3.20.10.10:FF:000002">
    <property type="entry name" value="D-alanine aminotransferase"/>
    <property type="match status" value="1"/>
</dbReference>
<accession>A0A218NLW1</accession>
<evidence type="ECO:0000256" key="8">
    <source>
        <dbReference type="ARBA" id="ARBA00022679"/>
    </source>
</evidence>
<dbReference type="InterPro" id="IPR043131">
    <property type="entry name" value="BCAT-like_N"/>
</dbReference>
<keyword evidence="10 14" id="KW-0100">Branched-chain amino acid biosynthesis</keyword>
<evidence type="ECO:0000256" key="14">
    <source>
        <dbReference type="RuleBase" id="RU364094"/>
    </source>
</evidence>
<dbReference type="NCBIfam" id="TIGR01122">
    <property type="entry name" value="ilvE_I"/>
    <property type="match status" value="1"/>
</dbReference>
<evidence type="ECO:0000256" key="2">
    <source>
        <dbReference type="ARBA" id="ARBA00004824"/>
    </source>
</evidence>
<evidence type="ECO:0000313" key="16">
    <source>
        <dbReference type="Proteomes" id="UP000197679"/>
    </source>
</evidence>
<evidence type="ECO:0000256" key="6">
    <source>
        <dbReference type="ARBA" id="ARBA00022576"/>
    </source>
</evidence>
<comment type="pathway">
    <text evidence="3 14">Amino-acid biosynthesis; L-valine biosynthesis; L-valine from pyruvate: step 4/4.</text>
</comment>
<keyword evidence="16" id="KW-1185">Reference proteome</keyword>
<dbReference type="InterPro" id="IPR043132">
    <property type="entry name" value="BCAT-like_C"/>
</dbReference>
<dbReference type="EMBL" id="CP019964">
    <property type="protein sequence ID" value="ASI13455.1"/>
    <property type="molecule type" value="Genomic_DNA"/>
</dbReference>
<dbReference type="InterPro" id="IPR033939">
    <property type="entry name" value="BCAT_family"/>
</dbReference>
<dbReference type="GO" id="GO:0052654">
    <property type="term" value="F:L-leucine-2-oxoglutarate transaminase activity"/>
    <property type="evidence" value="ECO:0007669"/>
    <property type="project" value="RHEA"/>
</dbReference>
<dbReference type="GO" id="GO:0052656">
    <property type="term" value="F:L-isoleucine-2-oxoglutarate transaminase activity"/>
    <property type="evidence" value="ECO:0007669"/>
    <property type="project" value="RHEA"/>
</dbReference>
<evidence type="ECO:0000256" key="7">
    <source>
        <dbReference type="ARBA" id="ARBA00022605"/>
    </source>
</evidence>
<dbReference type="GO" id="GO:0009098">
    <property type="term" value="P:L-leucine biosynthetic process"/>
    <property type="evidence" value="ECO:0007669"/>
    <property type="project" value="UniProtKB-UniPathway"/>
</dbReference>
<evidence type="ECO:0000256" key="9">
    <source>
        <dbReference type="ARBA" id="ARBA00022898"/>
    </source>
</evidence>
<dbReference type="EC" id="2.6.1.42" evidence="14"/>
<dbReference type="GO" id="GO:0009099">
    <property type="term" value="P:L-valine biosynthetic process"/>
    <property type="evidence" value="ECO:0007669"/>
    <property type="project" value="UniProtKB-UniPathway"/>
</dbReference>
<dbReference type="Pfam" id="PF01063">
    <property type="entry name" value="Aminotran_4"/>
    <property type="match status" value="1"/>
</dbReference>
<dbReference type="InterPro" id="IPR050571">
    <property type="entry name" value="Class-IV_PLP-Dep_Aminotrnsfr"/>
</dbReference>
<dbReference type="UniPathway" id="UPA00047">
    <property type="reaction ID" value="UER00058"/>
</dbReference>
<comment type="pathway">
    <text evidence="2 14">Amino-acid biosynthesis; L-isoleucine biosynthesis; L-isoleucine from 2-oxobutanoate: step 4/4.</text>
</comment>
<gene>
    <name evidence="14" type="primary">ilvE</name>
    <name evidence="15" type="ORF">Mia14_0113</name>
</gene>
<evidence type="ECO:0000256" key="5">
    <source>
        <dbReference type="ARBA" id="ARBA00009320"/>
    </source>
</evidence>
<dbReference type="NCBIfam" id="NF005146">
    <property type="entry name" value="PRK06606.1"/>
    <property type="match status" value="1"/>
</dbReference>
<dbReference type="InterPro" id="IPR001544">
    <property type="entry name" value="Aminotrans_IV"/>
</dbReference>
<keyword evidence="8 14" id="KW-0808">Transferase</keyword>
<evidence type="ECO:0000256" key="12">
    <source>
        <dbReference type="ARBA" id="ARBA00048798"/>
    </source>
</evidence>
<sequence>MEKNLKVWLDGEIRDYEDCKVPILTHSLQYGTGIFEGIRAYLSEDKGSYIFRLDDHVKRFLNSMMIYSIKQPYGAKELTEAIISTVRANNPSTDMYVRPFAFYNDDSIGISVKGKKVSVFVAAIPFGAYFKGVSEGIRCKVSSWERINSSILPVQAKASGNYINSTLASTEADSVGFDEAIMLSKGYVAEGPGENIFLVKGNRLITPAVSESILLGITRDSILHFAGDLGYEVEERRISREELYSADEIFFAGTAAEITPIIQVDSIKIGSGKVGDVTTSISKYYQDITRGRNKEYLKWLTKA</sequence>
<comment type="catalytic activity">
    <reaction evidence="13 14">
        <text>L-leucine + 2-oxoglutarate = 4-methyl-2-oxopentanoate + L-glutamate</text>
        <dbReference type="Rhea" id="RHEA:18321"/>
        <dbReference type="ChEBI" id="CHEBI:16810"/>
        <dbReference type="ChEBI" id="CHEBI:17865"/>
        <dbReference type="ChEBI" id="CHEBI:29985"/>
        <dbReference type="ChEBI" id="CHEBI:57427"/>
        <dbReference type="EC" id="2.6.1.42"/>
    </reaction>
</comment>
<dbReference type="Proteomes" id="UP000197679">
    <property type="component" value="Chromosome"/>
</dbReference>
<comment type="cofactor">
    <cofactor evidence="1 14">
        <name>pyridoxal 5'-phosphate</name>
        <dbReference type="ChEBI" id="CHEBI:597326"/>
    </cofactor>
</comment>
<keyword evidence="6 14" id="KW-0032">Aminotransferase</keyword>
<evidence type="ECO:0000256" key="13">
    <source>
        <dbReference type="ARBA" id="ARBA00049229"/>
    </source>
</evidence>
<dbReference type="InterPro" id="IPR036038">
    <property type="entry name" value="Aminotransferase-like"/>
</dbReference>
<dbReference type="SUPFAM" id="SSF56752">
    <property type="entry name" value="D-aminoacid aminotransferase-like PLP-dependent enzymes"/>
    <property type="match status" value="1"/>
</dbReference>
<dbReference type="GO" id="GO:0052655">
    <property type="term" value="F:L-valine-2-oxoglutarate transaminase activity"/>
    <property type="evidence" value="ECO:0007669"/>
    <property type="project" value="RHEA"/>
</dbReference>
<dbReference type="GO" id="GO:0009097">
    <property type="term" value="P:isoleucine biosynthetic process"/>
    <property type="evidence" value="ECO:0007669"/>
    <property type="project" value="UniProtKB-UniPathway"/>
</dbReference>
<protein>
    <recommendedName>
        <fullName evidence="14">Branched-chain-amino-acid aminotransferase</fullName>
        <shortName evidence="14">BCAT</shortName>
        <ecNumber evidence="14">2.6.1.42</ecNumber>
    </recommendedName>
</protein>
<evidence type="ECO:0000313" key="15">
    <source>
        <dbReference type="EMBL" id="ASI13455.1"/>
    </source>
</evidence>
<evidence type="ECO:0000256" key="3">
    <source>
        <dbReference type="ARBA" id="ARBA00004931"/>
    </source>
</evidence>
<comment type="catalytic activity">
    <reaction evidence="11 14">
        <text>L-valine + 2-oxoglutarate = 3-methyl-2-oxobutanoate + L-glutamate</text>
        <dbReference type="Rhea" id="RHEA:24813"/>
        <dbReference type="ChEBI" id="CHEBI:11851"/>
        <dbReference type="ChEBI" id="CHEBI:16810"/>
        <dbReference type="ChEBI" id="CHEBI:29985"/>
        <dbReference type="ChEBI" id="CHEBI:57762"/>
        <dbReference type="EC" id="2.6.1.42"/>
    </reaction>
</comment>
<reference evidence="15 16" key="1">
    <citation type="journal article" date="2017" name="Nat. Commun.">
        <title>'ARMAN' archaea depend on association with euryarchaeal host in culture and in situ.</title>
        <authorList>
            <person name="Golyshina O."/>
            <person name="Toshchakov S."/>
            <person name="Makarova K."/>
            <person name="Gavrilov S."/>
            <person name="Korzhenkov A."/>
            <person name="La Cono V."/>
            <person name="Arcadi E."/>
            <person name="Nechitaylo T."/>
            <person name="Ferrer M."/>
            <person name="Kublanov I."/>
            <person name="Wolf Y."/>
            <person name="Yakimov M."/>
            <person name="Golyshin P."/>
            <person name="Slesarev A."/>
            <person name="Kozyavkin S."/>
        </authorList>
    </citation>
    <scope>NUCLEOTIDE SEQUENCE [LARGE SCALE GENOMIC DNA]</scope>
    <source>
        <strain evidence="15 16">Mia14</strain>
    </source>
</reference>
<dbReference type="Gene3D" id="3.30.470.10">
    <property type="match status" value="1"/>
</dbReference>
<dbReference type="RefSeq" id="WP_232780222.1">
    <property type="nucleotide sequence ID" value="NZ_CP019964.1"/>
</dbReference>
<evidence type="ECO:0000256" key="11">
    <source>
        <dbReference type="ARBA" id="ARBA00048212"/>
    </source>
</evidence>
<dbReference type="UniPathway" id="UPA00049">
    <property type="reaction ID" value="UER00062"/>
</dbReference>
<dbReference type="Gene3D" id="3.20.10.10">
    <property type="entry name" value="D-amino Acid Aminotransferase, subunit A, domain 2"/>
    <property type="match status" value="1"/>
</dbReference>
<organism evidence="15 16">
    <name type="scientific">Candidatus Mancarchaeum acidiphilum</name>
    <dbReference type="NCBI Taxonomy" id="1920749"/>
    <lineage>
        <taxon>Archaea</taxon>
        <taxon>Candidatus Micrarchaeota</taxon>
        <taxon>Candidatus Mancarchaeum</taxon>
    </lineage>
</organism>
<dbReference type="PANTHER" id="PTHR42743">
    <property type="entry name" value="AMINO-ACID AMINOTRANSFERASE"/>
    <property type="match status" value="1"/>
</dbReference>
<proteinExistence type="inferred from homology"/>
<dbReference type="AlphaFoldDB" id="A0A218NLW1"/>